<gene>
    <name evidence="1" type="ORF">K2173_003393</name>
</gene>
<name>A0AAV8S8K7_9ROSI</name>
<comment type="caution">
    <text evidence="1">The sequence shown here is derived from an EMBL/GenBank/DDBJ whole genome shotgun (WGS) entry which is preliminary data.</text>
</comment>
<proteinExistence type="predicted"/>
<dbReference type="EMBL" id="JAIWQS010000012">
    <property type="protein sequence ID" value="KAJ8748495.1"/>
    <property type="molecule type" value="Genomic_DNA"/>
</dbReference>
<protein>
    <submittedName>
        <fullName evidence="1">Uncharacterized protein</fullName>
    </submittedName>
</protein>
<dbReference type="PANTHER" id="PTHR47484">
    <property type="entry name" value="COMPLEX 1 PROTEIN CONTAINING PROTEIN, EXPRESSED"/>
    <property type="match status" value="1"/>
</dbReference>
<evidence type="ECO:0000313" key="1">
    <source>
        <dbReference type="EMBL" id="KAJ8748495.1"/>
    </source>
</evidence>
<evidence type="ECO:0000313" key="2">
    <source>
        <dbReference type="Proteomes" id="UP001159364"/>
    </source>
</evidence>
<dbReference type="Proteomes" id="UP001159364">
    <property type="component" value="Linkage Group LG12"/>
</dbReference>
<dbReference type="PANTHER" id="PTHR47484:SF1">
    <property type="entry name" value="COMPLEX 1 PROTEIN CONTAINING PROTEIN, EXPRESSED"/>
    <property type="match status" value="1"/>
</dbReference>
<sequence>MCRNTTFNIITTSTIICDGSGENPRHPILNHQFLYEGLDTIEEVLDRYVAKKEKLLDDEEEDFLYRDMLQPTSSFVWLDSWGVLSRYVFRKNERKEFKETLMQLTIDKLVQKQRQQVEKEWSSGGDGDRW</sequence>
<accession>A0AAV8S8K7</accession>
<keyword evidence="2" id="KW-1185">Reference proteome</keyword>
<organism evidence="1 2">
    <name type="scientific">Erythroxylum novogranatense</name>
    <dbReference type="NCBI Taxonomy" id="1862640"/>
    <lineage>
        <taxon>Eukaryota</taxon>
        <taxon>Viridiplantae</taxon>
        <taxon>Streptophyta</taxon>
        <taxon>Embryophyta</taxon>
        <taxon>Tracheophyta</taxon>
        <taxon>Spermatophyta</taxon>
        <taxon>Magnoliopsida</taxon>
        <taxon>eudicotyledons</taxon>
        <taxon>Gunneridae</taxon>
        <taxon>Pentapetalae</taxon>
        <taxon>rosids</taxon>
        <taxon>fabids</taxon>
        <taxon>Malpighiales</taxon>
        <taxon>Erythroxylaceae</taxon>
        <taxon>Erythroxylum</taxon>
    </lineage>
</organism>
<dbReference type="AlphaFoldDB" id="A0AAV8S8K7"/>
<reference evidence="1 2" key="1">
    <citation type="submission" date="2021-09" db="EMBL/GenBank/DDBJ databases">
        <title>Genomic insights and catalytic innovation underlie evolution of tropane alkaloids biosynthesis.</title>
        <authorList>
            <person name="Wang Y.-J."/>
            <person name="Tian T."/>
            <person name="Huang J.-P."/>
            <person name="Huang S.-X."/>
        </authorList>
    </citation>
    <scope>NUCLEOTIDE SEQUENCE [LARGE SCALE GENOMIC DNA]</scope>
    <source>
        <strain evidence="1">KIB-2018</strain>
        <tissue evidence="1">Leaf</tissue>
    </source>
</reference>